<evidence type="ECO:0000313" key="2">
    <source>
        <dbReference type="EMBL" id="CAK0840598.1"/>
    </source>
</evidence>
<organism evidence="2 3">
    <name type="scientific">Prorocentrum cordatum</name>
    <dbReference type="NCBI Taxonomy" id="2364126"/>
    <lineage>
        <taxon>Eukaryota</taxon>
        <taxon>Sar</taxon>
        <taxon>Alveolata</taxon>
        <taxon>Dinophyceae</taxon>
        <taxon>Prorocentrales</taxon>
        <taxon>Prorocentraceae</taxon>
        <taxon>Prorocentrum</taxon>
    </lineage>
</organism>
<reference evidence="2" key="1">
    <citation type="submission" date="2023-10" db="EMBL/GenBank/DDBJ databases">
        <authorList>
            <person name="Chen Y."/>
            <person name="Shah S."/>
            <person name="Dougan E. K."/>
            <person name="Thang M."/>
            <person name="Chan C."/>
        </authorList>
    </citation>
    <scope>NUCLEOTIDE SEQUENCE [LARGE SCALE GENOMIC DNA]</scope>
</reference>
<accession>A0ABN9T6A3</accession>
<proteinExistence type="predicted"/>
<gene>
    <name evidence="2" type="ORF">PCOR1329_LOCUS36000</name>
</gene>
<feature type="region of interest" description="Disordered" evidence="1">
    <location>
        <begin position="58"/>
        <end position="80"/>
    </location>
</feature>
<evidence type="ECO:0000313" key="3">
    <source>
        <dbReference type="Proteomes" id="UP001189429"/>
    </source>
</evidence>
<dbReference type="Proteomes" id="UP001189429">
    <property type="component" value="Unassembled WGS sequence"/>
</dbReference>
<sequence length="120" mass="13154">MAQARTPASGSRTFTFSPMYDTKKVRLTMSIQGHALVPTSAKNADILHKVQTEAWGGAATDDNYDQEPQRSTLEIPPVPKGTKVNELQRVLSVILRGWRGTKKLGEVPRGPTAKQLLGKK</sequence>
<evidence type="ECO:0000256" key="1">
    <source>
        <dbReference type="SAM" id="MobiDB-lite"/>
    </source>
</evidence>
<dbReference type="EMBL" id="CAUYUJ010014392">
    <property type="protein sequence ID" value="CAK0840598.1"/>
    <property type="molecule type" value="Genomic_DNA"/>
</dbReference>
<comment type="caution">
    <text evidence="2">The sequence shown here is derived from an EMBL/GenBank/DDBJ whole genome shotgun (WGS) entry which is preliminary data.</text>
</comment>
<name>A0ABN9T6A3_9DINO</name>
<protein>
    <submittedName>
        <fullName evidence="2">Uncharacterized protein</fullName>
    </submittedName>
</protein>
<keyword evidence="3" id="KW-1185">Reference proteome</keyword>